<dbReference type="OrthoDB" id="186791at2759"/>
<accession>A0A8J1TBR3</accession>
<feature type="region of interest" description="Disordered" evidence="1">
    <location>
        <begin position="1"/>
        <end position="39"/>
    </location>
</feature>
<dbReference type="Pfam" id="PF15160">
    <property type="entry name" value="SASRP1"/>
    <property type="match status" value="1"/>
</dbReference>
<evidence type="ECO:0000313" key="3">
    <source>
        <dbReference type="Proteomes" id="UP000749559"/>
    </source>
</evidence>
<dbReference type="InterPro" id="IPR029165">
    <property type="entry name" value="SASRP1"/>
</dbReference>
<comment type="caution">
    <text evidence="2">The sequence shown here is derived from an EMBL/GenBank/DDBJ whole genome shotgun (WGS) entry which is preliminary data.</text>
</comment>
<dbReference type="PANTHER" id="PTHR35845:SF1">
    <property type="entry name" value="SPERMATOGENESIS-ASSOCIATED SERINE-RICH PROTEIN 1"/>
    <property type="match status" value="1"/>
</dbReference>
<gene>
    <name evidence="2" type="ORF">OFUS_LOCUS23404</name>
</gene>
<dbReference type="EMBL" id="CAIIXF020000011">
    <property type="protein sequence ID" value="CAH1799390.1"/>
    <property type="molecule type" value="Genomic_DNA"/>
</dbReference>
<dbReference type="Proteomes" id="UP000749559">
    <property type="component" value="Unassembled WGS sequence"/>
</dbReference>
<sequence>MLHLITEIGKPGRTEREKKHFPDLHNVPGERPRQIPRGRVYIPHGTSSKDDTDWQPHAQMLQPRPSALQSDGPISFTFTLVRLEVRYTEAGPDWNSKLRYLEPNHSDDYPAEPIFPENWKSLRPNAERWRTGRDEWVFYDNGYNRGRRCIINNEHKSSNESNREITHTELFGCNRKFPNVMTKRGAIWRAAPGDKSYQVSEYSPSFHKIGSTRPVVNFGGEPSDKPDTFVPLQNISYGRRETFSQKEKRERYENEITRVRDLDHWQPATPLSETVTKVEKEK</sequence>
<feature type="compositionally biased region" description="Basic and acidic residues" evidence="1">
    <location>
        <begin position="10"/>
        <end position="33"/>
    </location>
</feature>
<dbReference type="PANTHER" id="PTHR35845">
    <property type="entry name" value="SPERMATOGENESIS-ASSOCIATED SERINE-RICH PROTEIN 1"/>
    <property type="match status" value="1"/>
</dbReference>
<organism evidence="2 3">
    <name type="scientific">Owenia fusiformis</name>
    <name type="common">Polychaete worm</name>
    <dbReference type="NCBI Taxonomy" id="6347"/>
    <lineage>
        <taxon>Eukaryota</taxon>
        <taxon>Metazoa</taxon>
        <taxon>Spiralia</taxon>
        <taxon>Lophotrochozoa</taxon>
        <taxon>Annelida</taxon>
        <taxon>Polychaeta</taxon>
        <taxon>Sedentaria</taxon>
        <taxon>Canalipalpata</taxon>
        <taxon>Sabellida</taxon>
        <taxon>Oweniida</taxon>
        <taxon>Oweniidae</taxon>
        <taxon>Owenia</taxon>
    </lineage>
</organism>
<keyword evidence="3" id="KW-1185">Reference proteome</keyword>
<evidence type="ECO:0000313" key="2">
    <source>
        <dbReference type="EMBL" id="CAH1799390.1"/>
    </source>
</evidence>
<reference evidence="2" key="1">
    <citation type="submission" date="2022-03" db="EMBL/GenBank/DDBJ databases">
        <authorList>
            <person name="Martin C."/>
        </authorList>
    </citation>
    <scope>NUCLEOTIDE SEQUENCE</scope>
</reference>
<name>A0A8J1TBR3_OWEFU</name>
<dbReference type="AlphaFoldDB" id="A0A8J1TBR3"/>
<protein>
    <submittedName>
        <fullName evidence="2">Uncharacterized protein</fullName>
    </submittedName>
</protein>
<proteinExistence type="predicted"/>
<evidence type="ECO:0000256" key="1">
    <source>
        <dbReference type="SAM" id="MobiDB-lite"/>
    </source>
</evidence>